<evidence type="ECO:0000256" key="4">
    <source>
        <dbReference type="SAM" id="MobiDB-lite"/>
    </source>
</evidence>
<dbReference type="GO" id="GO:0004176">
    <property type="term" value="F:ATP-dependent peptidase activity"/>
    <property type="evidence" value="ECO:0007669"/>
    <property type="project" value="UniProtKB-UniRule"/>
</dbReference>
<dbReference type="InterPro" id="IPR046843">
    <property type="entry name" value="LonB_AAA-LID"/>
</dbReference>
<dbReference type="EMBL" id="JAGQHS010000050">
    <property type="protein sequence ID" value="MCA9756363.1"/>
    <property type="molecule type" value="Genomic_DNA"/>
</dbReference>
<dbReference type="Pfam" id="PF20436">
    <property type="entry name" value="LonB_AAA-LID"/>
    <property type="match status" value="1"/>
</dbReference>
<evidence type="ECO:0000256" key="1">
    <source>
        <dbReference type="ARBA" id="ARBA00022670"/>
    </source>
</evidence>
<dbReference type="InterPro" id="IPR027417">
    <property type="entry name" value="P-loop_NTPase"/>
</dbReference>
<dbReference type="SUPFAM" id="SSF52540">
    <property type="entry name" value="P-loop containing nucleoside triphosphate hydrolases"/>
    <property type="match status" value="1"/>
</dbReference>
<evidence type="ECO:0000313" key="7">
    <source>
        <dbReference type="Proteomes" id="UP000739538"/>
    </source>
</evidence>
<dbReference type="InterPro" id="IPR020568">
    <property type="entry name" value="Ribosomal_Su5_D2-typ_SF"/>
</dbReference>
<dbReference type="Pfam" id="PF13654">
    <property type="entry name" value="AAA_32"/>
    <property type="match status" value="1"/>
</dbReference>
<proteinExistence type="inferred from homology"/>
<keyword evidence="2" id="KW-0378">Hydrolase</keyword>
<feature type="coiled-coil region" evidence="3">
    <location>
        <begin position="252"/>
        <end position="286"/>
    </location>
</feature>
<feature type="region of interest" description="Disordered" evidence="4">
    <location>
        <begin position="856"/>
        <end position="886"/>
    </location>
</feature>
<dbReference type="PROSITE" id="PS51786">
    <property type="entry name" value="LON_PROTEOLYTIC"/>
    <property type="match status" value="1"/>
</dbReference>
<evidence type="ECO:0000313" key="6">
    <source>
        <dbReference type="EMBL" id="MCA9756363.1"/>
    </source>
</evidence>
<dbReference type="Gene3D" id="3.30.230.10">
    <property type="match status" value="1"/>
</dbReference>
<feature type="region of interest" description="Disordered" evidence="4">
    <location>
        <begin position="1"/>
        <end position="63"/>
    </location>
</feature>
<feature type="active site" evidence="2">
    <location>
        <position position="759"/>
    </location>
</feature>
<dbReference type="EC" id="3.4.21.53" evidence="2"/>
<keyword evidence="1 2" id="KW-0645">Protease</keyword>
<dbReference type="InterPro" id="IPR046844">
    <property type="entry name" value="Lon-like_helical"/>
</dbReference>
<gene>
    <name evidence="6" type="ORF">KDA27_11225</name>
</gene>
<sequence>MTQDESNGSPADKAEHAEKAERVDKVGSGEKGDNAERAETSEGNVRTETVPPPKEDPVDPLAPEALRWRCDPNSLGFERADELERRDGIIGQDRAIAALELGITLRNKGYNVFVTGPSGSGRTTTVKHVLETTETDRGAPCDIVVVNNFRDSDRPRPIYLPAGRGCQLAKEMHELIDSLRRSLPQLYQSDGYKERRKTVIESFQDEEKTAITTFEAEVKKDNFALVQIQMGPVNRPEVAPLIAGEPVQIERLQALTAEGKFSEEELTKLQEKYAHLRGRLEETFRKSRSIQRRLKGTLGDLEKEFARPILTEALEDIRDDYVNPQVEQFLGEVKEEILAHLRVFLEEESDDEHPELPLDEDDRFRPYLVNVLVDNTGVERPPVVVETSPNYRALFGTIEKALDRSGVWKSDFHHIKAGSVLRANGGYLVLHLNDMLAESGVWQALIRTLKNRHIDIQSFDPFFLVSSSAIKPEPIEVDVRVIVIGNNHTHSLLSAYDPDFQSVFKVKADFDSVIPRNDENIGRYAAFIRNVCEAEHLLTPDKTGVARVCEYGARLAGHGKKLSTLFSEIADILRESTYWAKKAGSDIVRAEHVGEAIRQKEVRVALPEEKLQEAIMEGLIHVDTRGAVIGQVNGLSVYDLGDHRFGKPARITAQTALGSSGIVNIEREAELSGRSFNKAMLILDGFFRAHFGQDQPVSMFASIAFEQSYGEVDGDSASIAEICAILSSLAEAPVRQDIAITGSADQYGNVQAIGGANEKIEGFFDLCKERGLTGTQGAILPASNIPDLMLREDVVEACAKGEFRVWPVWRVEEAARILMDLPVGKRGEDGEFPEGTLYRRVEDKLFDFAERMKEFGKEVGEAEEQSHPKGQGKANEEAEDEGDPSA</sequence>
<dbReference type="InterPro" id="IPR014721">
    <property type="entry name" value="Ribsml_uS5_D2-typ_fold_subgr"/>
</dbReference>
<dbReference type="InterPro" id="IPR008269">
    <property type="entry name" value="Lon_proteolytic"/>
</dbReference>
<keyword evidence="2" id="KW-0720">Serine protease</keyword>
<name>A0A956NEI4_UNCEI</name>
<dbReference type="GO" id="GO:0030163">
    <property type="term" value="P:protein catabolic process"/>
    <property type="evidence" value="ECO:0007669"/>
    <property type="project" value="InterPro"/>
</dbReference>
<dbReference type="InterPro" id="IPR041699">
    <property type="entry name" value="AAA_32"/>
</dbReference>
<dbReference type="InterPro" id="IPR027065">
    <property type="entry name" value="Lon_Prtase"/>
</dbReference>
<dbReference type="PANTHER" id="PTHR10046">
    <property type="entry name" value="ATP DEPENDENT LON PROTEASE FAMILY MEMBER"/>
    <property type="match status" value="1"/>
</dbReference>
<keyword evidence="3" id="KW-0175">Coiled coil</keyword>
<dbReference type="SUPFAM" id="SSF54211">
    <property type="entry name" value="Ribosomal protein S5 domain 2-like"/>
    <property type="match status" value="1"/>
</dbReference>
<dbReference type="GO" id="GO:0006508">
    <property type="term" value="P:proteolysis"/>
    <property type="evidence" value="ECO:0007669"/>
    <property type="project" value="UniProtKB-KW"/>
</dbReference>
<dbReference type="GO" id="GO:0005524">
    <property type="term" value="F:ATP binding"/>
    <property type="evidence" value="ECO:0007669"/>
    <property type="project" value="InterPro"/>
</dbReference>
<protein>
    <recommendedName>
        <fullName evidence="2">endopeptidase La</fullName>
        <ecNumber evidence="2">3.4.21.53</ecNumber>
    </recommendedName>
</protein>
<dbReference type="Pfam" id="PF20437">
    <property type="entry name" value="LonC_helical"/>
    <property type="match status" value="1"/>
</dbReference>
<reference evidence="6" key="1">
    <citation type="submission" date="2020-04" db="EMBL/GenBank/DDBJ databases">
        <authorList>
            <person name="Zhang T."/>
        </authorList>
    </citation>
    <scope>NUCLEOTIDE SEQUENCE</scope>
    <source>
        <strain evidence="6">HKST-UBA02</strain>
    </source>
</reference>
<evidence type="ECO:0000259" key="5">
    <source>
        <dbReference type="PROSITE" id="PS51786"/>
    </source>
</evidence>
<feature type="compositionally biased region" description="Basic and acidic residues" evidence="4">
    <location>
        <begin position="856"/>
        <end position="867"/>
    </location>
</feature>
<feature type="compositionally biased region" description="Acidic residues" evidence="4">
    <location>
        <begin position="877"/>
        <end position="886"/>
    </location>
</feature>
<dbReference type="Proteomes" id="UP000739538">
    <property type="component" value="Unassembled WGS sequence"/>
</dbReference>
<reference evidence="6" key="2">
    <citation type="journal article" date="2021" name="Microbiome">
        <title>Successional dynamics and alternative stable states in a saline activated sludge microbial community over 9 years.</title>
        <authorList>
            <person name="Wang Y."/>
            <person name="Ye J."/>
            <person name="Ju F."/>
            <person name="Liu L."/>
            <person name="Boyd J.A."/>
            <person name="Deng Y."/>
            <person name="Parks D.H."/>
            <person name="Jiang X."/>
            <person name="Yin X."/>
            <person name="Woodcroft B.J."/>
            <person name="Tyson G.W."/>
            <person name="Hugenholtz P."/>
            <person name="Polz M.F."/>
            <person name="Zhang T."/>
        </authorList>
    </citation>
    <scope>NUCLEOTIDE SEQUENCE</scope>
    <source>
        <strain evidence="6">HKST-UBA02</strain>
    </source>
</reference>
<dbReference type="Gene3D" id="1.10.8.60">
    <property type="match status" value="1"/>
</dbReference>
<feature type="domain" description="Lon proteolytic" evidence="5">
    <location>
        <begin position="626"/>
        <end position="821"/>
    </location>
</feature>
<dbReference type="GO" id="GO:0004252">
    <property type="term" value="F:serine-type endopeptidase activity"/>
    <property type="evidence" value="ECO:0007669"/>
    <property type="project" value="UniProtKB-UniRule"/>
</dbReference>
<dbReference type="Gene3D" id="3.40.50.300">
    <property type="entry name" value="P-loop containing nucleotide triphosphate hydrolases"/>
    <property type="match status" value="2"/>
</dbReference>
<evidence type="ECO:0000256" key="2">
    <source>
        <dbReference type="PROSITE-ProRule" id="PRU01122"/>
    </source>
</evidence>
<feature type="active site" evidence="2">
    <location>
        <position position="716"/>
    </location>
</feature>
<comment type="similarity">
    <text evidence="2">Belongs to the peptidase S16 family.</text>
</comment>
<comment type="catalytic activity">
    <reaction evidence="2">
        <text>Hydrolysis of proteins in presence of ATP.</text>
        <dbReference type="EC" id="3.4.21.53"/>
    </reaction>
</comment>
<comment type="caution">
    <text evidence="6">The sequence shown here is derived from an EMBL/GenBank/DDBJ whole genome shotgun (WGS) entry which is preliminary data.</text>
</comment>
<evidence type="ECO:0000256" key="3">
    <source>
        <dbReference type="SAM" id="Coils"/>
    </source>
</evidence>
<feature type="compositionally biased region" description="Basic and acidic residues" evidence="4">
    <location>
        <begin position="12"/>
        <end position="40"/>
    </location>
</feature>
<dbReference type="AlphaFoldDB" id="A0A956NEI4"/>
<dbReference type="PRINTS" id="PR00830">
    <property type="entry name" value="ENDOLAPTASE"/>
</dbReference>
<accession>A0A956NEI4</accession>
<organism evidence="6 7">
    <name type="scientific">Eiseniibacteriota bacterium</name>
    <dbReference type="NCBI Taxonomy" id="2212470"/>
    <lineage>
        <taxon>Bacteria</taxon>
        <taxon>Candidatus Eiseniibacteriota</taxon>
    </lineage>
</organism>
<dbReference type="Pfam" id="PF05362">
    <property type="entry name" value="Lon_C"/>
    <property type="match status" value="1"/>
</dbReference>